<reference evidence="2 3" key="1">
    <citation type="submission" date="2016-10" db="EMBL/GenBank/DDBJ databases">
        <title>Genome sequence of the basidiomycete white-rot fungus Trametes pubescens.</title>
        <authorList>
            <person name="Makela M.R."/>
            <person name="Granchi Z."/>
            <person name="Peng M."/>
            <person name="De Vries R.P."/>
            <person name="Grigoriev I."/>
            <person name="Riley R."/>
            <person name="Hilden K."/>
        </authorList>
    </citation>
    <scope>NUCLEOTIDE SEQUENCE [LARGE SCALE GENOMIC DNA]</scope>
    <source>
        <strain evidence="2 3">FBCC735</strain>
    </source>
</reference>
<dbReference type="EMBL" id="MNAD01001353">
    <property type="protein sequence ID" value="OJT06113.1"/>
    <property type="molecule type" value="Genomic_DNA"/>
</dbReference>
<protein>
    <submittedName>
        <fullName evidence="2">Uncharacterized protein</fullName>
    </submittedName>
</protein>
<name>A0A1M2VF09_TRAPU</name>
<proteinExistence type="predicted"/>
<comment type="caution">
    <text evidence="2">The sequence shown here is derived from an EMBL/GenBank/DDBJ whole genome shotgun (WGS) entry which is preliminary data.</text>
</comment>
<keyword evidence="3" id="KW-1185">Reference proteome</keyword>
<dbReference type="Proteomes" id="UP000184267">
    <property type="component" value="Unassembled WGS sequence"/>
</dbReference>
<sequence>MSTIINTSRPPTLSNPSYSRVTDNSLSMPIATLSANGKRLAFAAIPRTPSQFLPNEISCDEEAVEIEISPVLPSTPNTASSVSTSKSARIRVKSLFTGVAYSVKATWDRARSSRK</sequence>
<dbReference type="OrthoDB" id="2744747at2759"/>
<organism evidence="2 3">
    <name type="scientific">Trametes pubescens</name>
    <name type="common">White-rot fungus</name>
    <dbReference type="NCBI Taxonomy" id="154538"/>
    <lineage>
        <taxon>Eukaryota</taxon>
        <taxon>Fungi</taxon>
        <taxon>Dikarya</taxon>
        <taxon>Basidiomycota</taxon>
        <taxon>Agaricomycotina</taxon>
        <taxon>Agaricomycetes</taxon>
        <taxon>Polyporales</taxon>
        <taxon>Polyporaceae</taxon>
        <taxon>Trametes</taxon>
    </lineage>
</organism>
<accession>A0A1M2VF09</accession>
<evidence type="ECO:0000256" key="1">
    <source>
        <dbReference type="SAM" id="MobiDB-lite"/>
    </source>
</evidence>
<evidence type="ECO:0000313" key="3">
    <source>
        <dbReference type="Proteomes" id="UP000184267"/>
    </source>
</evidence>
<evidence type="ECO:0000313" key="2">
    <source>
        <dbReference type="EMBL" id="OJT06113.1"/>
    </source>
</evidence>
<gene>
    <name evidence="2" type="ORF">TRAPUB_3048</name>
</gene>
<dbReference type="AlphaFoldDB" id="A0A1M2VF09"/>
<feature type="region of interest" description="Disordered" evidence="1">
    <location>
        <begin position="1"/>
        <end position="20"/>
    </location>
</feature>